<comment type="caution">
    <text evidence="1">The sequence shown here is derived from an EMBL/GenBank/DDBJ whole genome shotgun (WGS) entry which is preliminary data.</text>
</comment>
<proteinExistence type="predicted"/>
<name>A0ABR7FLS6_9FIRM</name>
<accession>A0ABR7FLS6</accession>
<evidence type="ECO:0000313" key="2">
    <source>
        <dbReference type="Proteomes" id="UP000654573"/>
    </source>
</evidence>
<evidence type="ECO:0000313" key="1">
    <source>
        <dbReference type="EMBL" id="MBC5675565.1"/>
    </source>
</evidence>
<evidence type="ECO:0008006" key="3">
    <source>
        <dbReference type="Google" id="ProtNLM"/>
    </source>
</evidence>
<keyword evidence="2" id="KW-1185">Reference proteome</keyword>
<dbReference type="EMBL" id="JACOOU010000018">
    <property type="protein sequence ID" value="MBC5675565.1"/>
    <property type="molecule type" value="Genomic_DNA"/>
</dbReference>
<organism evidence="1 2">
    <name type="scientific">Blautia celeris</name>
    <dbReference type="NCBI Taxonomy" id="2763026"/>
    <lineage>
        <taxon>Bacteria</taxon>
        <taxon>Bacillati</taxon>
        <taxon>Bacillota</taxon>
        <taxon>Clostridia</taxon>
        <taxon>Lachnospirales</taxon>
        <taxon>Lachnospiraceae</taxon>
        <taxon>Blautia</taxon>
    </lineage>
</organism>
<reference evidence="1 2" key="1">
    <citation type="submission" date="2020-08" db="EMBL/GenBank/DDBJ databases">
        <title>Genome public.</title>
        <authorList>
            <person name="Liu C."/>
            <person name="Sun Q."/>
        </authorList>
    </citation>
    <scope>NUCLEOTIDE SEQUENCE [LARGE SCALE GENOMIC DNA]</scope>
    <source>
        <strain evidence="1 2">NSJ-34</strain>
    </source>
</reference>
<protein>
    <recommendedName>
        <fullName evidence="3">DUF3324 domain-containing protein</fullName>
    </recommendedName>
</protein>
<gene>
    <name evidence="1" type="ORF">H8S76_25365</name>
</gene>
<dbReference type="Proteomes" id="UP000654573">
    <property type="component" value="Unassembled WGS sequence"/>
</dbReference>
<sequence length="78" mass="8730">MIQIGIHNIHGEPFNILSAEYELTEKYTGDIVGTGQADIEKHILRAVITPPKAGTYLLKYTYQIGMETLVEVVEVKVK</sequence>
<dbReference type="RefSeq" id="WP_186971137.1">
    <property type="nucleotide sequence ID" value="NZ_JACOOU010000018.1"/>
</dbReference>